<dbReference type="EMBL" id="MNUE01000029">
    <property type="protein sequence ID" value="OJD33580.1"/>
    <property type="molecule type" value="Genomic_DNA"/>
</dbReference>
<dbReference type="RefSeq" id="XP_020129840.1">
    <property type="nucleotide sequence ID" value="XM_020273791.1"/>
</dbReference>
<protein>
    <submittedName>
        <fullName evidence="7">Mitochondrial inner membrane protein oxa1l-like</fullName>
    </submittedName>
</protein>
<dbReference type="GO" id="GO:0033617">
    <property type="term" value="P:mitochondrial respiratory chain complex IV assembly"/>
    <property type="evidence" value="ECO:0007669"/>
    <property type="project" value="TreeGrafter"/>
</dbReference>
<reference evidence="7 8" key="1">
    <citation type="submission" date="2016-10" db="EMBL/GenBank/DDBJ databases">
        <title>Proteomics and genomics reveal pathogen-plant mechanisms compatible with a hemibiotrophic lifestyle of Diplodia corticola.</title>
        <authorList>
            <person name="Fernandes I."/>
            <person name="De Jonge R."/>
            <person name="Van De Peer Y."/>
            <person name="Devreese B."/>
            <person name="Alves A."/>
            <person name="Esteves A.C."/>
        </authorList>
    </citation>
    <scope>NUCLEOTIDE SEQUENCE [LARGE SCALE GENOMIC DNA]</scope>
    <source>
        <strain evidence="7 8">CBS 112549</strain>
    </source>
</reference>
<evidence type="ECO:0000256" key="5">
    <source>
        <dbReference type="ARBA" id="ARBA00023136"/>
    </source>
</evidence>
<evidence type="ECO:0000313" key="8">
    <source>
        <dbReference type="Proteomes" id="UP000183809"/>
    </source>
</evidence>
<dbReference type="PANTHER" id="PTHR12428">
    <property type="entry name" value="OXA1"/>
    <property type="match status" value="1"/>
</dbReference>
<evidence type="ECO:0000256" key="3">
    <source>
        <dbReference type="ARBA" id="ARBA00022692"/>
    </source>
</evidence>
<dbReference type="STRING" id="236234.A0A1J9S0N0"/>
<keyword evidence="4 6" id="KW-1133">Transmembrane helix</keyword>
<dbReference type="Proteomes" id="UP000183809">
    <property type="component" value="Unassembled WGS sequence"/>
</dbReference>
<keyword evidence="3 6" id="KW-0812">Transmembrane</keyword>
<comment type="subcellular location">
    <subcellularLocation>
        <location evidence="1">Membrane</location>
        <topology evidence="1">Multi-pass membrane protein</topology>
    </subcellularLocation>
</comment>
<sequence>MLLRSTTTAPAAPLRLGLPPRLRPHIYRNARSRPLNPPQARCMSAAEHLTSAGSFADGSFADGSLKLCLGLFEVLHNCGLSWAVALPAGALLVRACIITPFLQIPARKAQQTTTNLLPIMQAHAIVRKHSTHLRLYHEGAQKARNVSRTETALFNHKIKKRWRAQPWKHLLPLCGLPIFVAMAETIRRMVGTRSGLWGLVFGSGSYQSEAPKTSDALGKDDATIEGVADTLKGATPDTAVVSDWIQPSLATEGMLWFPDLMAPDPLLILPFVVSGVTVCSLYVSSRAPGRRKQKPAWAVIRRIMMTIALAIGPLTLNMPAGILLYWTASTSFALMSNLYLDRFLPIRMPPKPCKRSIPYLPKKKAQQAGR</sequence>
<evidence type="ECO:0000256" key="6">
    <source>
        <dbReference type="SAM" id="Phobius"/>
    </source>
</evidence>
<dbReference type="GO" id="GO:0032977">
    <property type="term" value="F:membrane insertase activity"/>
    <property type="evidence" value="ECO:0007669"/>
    <property type="project" value="InterPro"/>
</dbReference>
<dbReference type="AlphaFoldDB" id="A0A1J9S0N0"/>
<dbReference type="GO" id="GO:0005743">
    <property type="term" value="C:mitochondrial inner membrane"/>
    <property type="evidence" value="ECO:0007669"/>
    <property type="project" value="TreeGrafter"/>
</dbReference>
<comment type="similarity">
    <text evidence="2">Belongs to the OXA1/ALB3/YidC family.</text>
</comment>
<name>A0A1J9S0N0_9PEZI</name>
<dbReference type="PANTHER" id="PTHR12428:SF65">
    <property type="entry name" value="CYTOCHROME C OXIDASE ASSEMBLY PROTEIN COX18, MITOCHONDRIAL"/>
    <property type="match status" value="1"/>
</dbReference>
<keyword evidence="5 6" id="KW-0472">Membrane</keyword>
<dbReference type="OrthoDB" id="2148490at2759"/>
<evidence type="ECO:0000256" key="4">
    <source>
        <dbReference type="ARBA" id="ARBA00022989"/>
    </source>
</evidence>
<keyword evidence="8" id="KW-1185">Reference proteome</keyword>
<dbReference type="InterPro" id="IPR001708">
    <property type="entry name" value="YidC/ALB3/OXA1/COX18"/>
</dbReference>
<comment type="caution">
    <text evidence="7">The sequence shown here is derived from an EMBL/GenBank/DDBJ whole genome shotgun (WGS) entry which is preliminary data.</text>
</comment>
<dbReference type="GO" id="GO:0032979">
    <property type="term" value="P:protein insertion into mitochondrial inner membrane from matrix"/>
    <property type="evidence" value="ECO:0007669"/>
    <property type="project" value="TreeGrafter"/>
</dbReference>
<organism evidence="7 8">
    <name type="scientific">Diplodia corticola</name>
    <dbReference type="NCBI Taxonomy" id="236234"/>
    <lineage>
        <taxon>Eukaryota</taxon>
        <taxon>Fungi</taxon>
        <taxon>Dikarya</taxon>
        <taxon>Ascomycota</taxon>
        <taxon>Pezizomycotina</taxon>
        <taxon>Dothideomycetes</taxon>
        <taxon>Dothideomycetes incertae sedis</taxon>
        <taxon>Botryosphaeriales</taxon>
        <taxon>Botryosphaeriaceae</taxon>
        <taxon>Diplodia</taxon>
    </lineage>
</organism>
<evidence type="ECO:0000256" key="1">
    <source>
        <dbReference type="ARBA" id="ARBA00004141"/>
    </source>
</evidence>
<proteinExistence type="inferred from homology"/>
<accession>A0A1J9S0N0</accession>
<evidence type="ECO:0000313" key="7">
    <source>
        <dbReference type="EMBL" id="OJD33580.1"/>
    </source>
</evidence>
<feature type="transmembrane region" description="Helical" evidence="6">
    <location>
        <begin position="266"/>
        <end position="284"/>
    </location>
</feature>
<gene>
    <name evidence="7" type="ORF">BKCO1_2900033</name>
</gene>
<evidence type="ECO:0000256" key="2">
    <source>
        <dbReference type="ARBA" id="ARBA00009877"/>
    </source>
</evidence>
<dbReference type="GeneID" id="31014052"/>